<name>A0AA37SQ00_9BACT</name>
<accession>A0AA37SQ00</accession>
<dbReference type="AlphaFoldDB" id="A0AA37SQ00"/>
<sequence>MVDDGVQAEVTIWRKELKIKDFAKGRKLRIETVSPAFIKWTKDDWKTVNEVDTEDMCLGIHYTDLPTESMEEGQLKFTIYWKESEKWDGKNYEVNIV</sequence>
<reference evidence="1" key="1">
    <citation type="journal article" date="2014" name="Int. J. Syst. Evol. Microbiol.">
        <title>Complete genome sequence of Corynebacterium casei LMG S-19264T (=DSM 44701T), isolated from a smear-ripened cheese.</title>
        <authorList>
            <consortium name="US DOE Joint Genome Institute (JGI-PGF)"/>
            <person name="Walter F."/>
            <person name="Albersmeier A."/>
            <person name="Kalinowski J."/>
            <person name="Ruckert C."/>
        </authorList>
    </citation>
    <scope>NUCLEOTIDE SEQUENCE</scope>
    <source>
        <strain evidence="1">NBRC 108769</strain>
    </source>
</reference>
<protein>
    <submittedName>
        <fullName evidence="1">Uncharacterized protein</fullName>
    </submittedName>
</protein>
<dbReference type="EMBL" id="BSOH01000007">
    <property type="protein sequence ID" value="GLR16746.1"/>
    <property type="molecule type" value="Genomic_DNA"/>
</dbReference>
<comment type="caution">
    <text evidence="1">The sequence shown here is derived from an EMBL/GenBank/DDBJ whole genome shotgun (WGS) entry which is preliminary data.</text>
</comment>
<dbReference type="Proteomes" id="UP001156666">
    <property type="component" value="Unassembled WGS sequence"/>
</dbReference>
<reference evidence="1" key="2">
    <citation type="submission" date="2023-01" db="EMBL/GenBank/DDBJ databases">
        <title>Draft genome sequence of Portibacter lacus strain NBRC 108769.</title>
        <authorList>
            <person name="Sun Q."/>
            <person name="Mori K."/>
        </authorList>
    </citation>
    <scope>NUCLEOTIDE SEQUENCE</scope>
    <source>
        <strain evidence="1">NBRC 108769</strain>
    </source>
</reference>
<proteinExistence type="predicted"/>
<organism evidence="1 2">
    <name type="scientific">Portibacter lacus</name>
    <dbReference type="NCBI Taxonomy" id="1099794"/>
    <lineage>
        <taxon>Bacteria</taxon>
        <taxon>Pseudomonadati</taxon>
        <taxon>Bacteroidota</taxon>
        <taxon>Saprospiria</taxon>
        <taxon>Saprospirales</taxon>
        <taxon>Haliscomenobacteraceae</taxon>
        <taxon>Portibacter</taxon>
    </lineage>
</organism>
<keyword evidence="2" id="KW-1185">Reference proteome</keyword>
<gene>
    <name evidence="1" type="ORF">GCM10007940_13610</name>
</gene>
<evidence type="ECO:0000313" key="1">
    <source>
        <dbReference type="EMBL" id="GLR16746.1"/>
    </source>
</evidence>
<evidence type="ECO:0000313" key="2">
    <source>
        <dbReference type="Proteomes" id="UP001156666"/>
    </source>
</evidence>